<protein>
    <recommendedName>
        <fullName evidence="4">Glutathione-dependent peroxiredoxin</fullName>
        <ecNumber evidence="4">1.11.1.27</ecNumber>
    </recommendedName>
</protein>
<keyword evidence="2 4" id="KW-0560">Oxidoreductase</keyword>
<dbReference type="InterPro" id="IPR037944">
    <property type="entry name" value="PRX5-like"/>
</dbReference>
<dbReference type="RefSeq" id="WP_115935309.1">
    <property type="nucleotide sequence ID" value="NZ_QRDW01000001.1"/>
</dbReference>
<proteinExistence type="inferred from homology"/>
<evidence type="ECO:0000256" key="2">
    <source>
        <dbReference type="ARBA" id="ARBA00023002"/>
    </source>
</evidence>
<dbReference type="GO" id="GO:0045454">
    <property type="term" value="P:cell redox homeostasis"/>
    <property type="evidence" value="ECO:0007669"/>
    <property type="project" value="TreeGrafter"/>
</dbReference>
<accession>A0A3D9HXL0</accession>
<dbReference type="PANTHER" id="PTHR10430:SF16">
    <property type="entry name" value="PEROXIREDOXIN-5, MITOCHONDRIAL"/>
    <property type="match status" value="1"/>
</dbReference>
<evidence type="ECO:0000313" key="6">
    <source>
        <dbReference type="EMBL" id="RED54242.1"/>
    </source>
</evidence>
<dbReference type="OrthoDB" id="9800621at2"/>
<dbReference type="PROSITE" id="PS51352">
    <property type="entry name" value="THIOREDOXIN_2"/>
    <property type="match status" value="1"/>
</dbReference>
<dbReference type="EC" id="1.11.1.27" evidence="4"/>
<comment type="function">
    <text evidence="4">Thiol-specific peroxidase that catalyzes the reduction of hydrogen peroxide and organic hydroperoxides to water and alcohols, respectively. Plays a role in cell protection against oxidative stress by detoxifying peroxides.</text>
</comment>
<keyword evidence="1 4" id="KW-0575">Peroxidase</keyword>
<evidence type="ECO:0000256" key="3">
    <source>
        <dbReference type="PIRSR" id="PIRSR637944-1"/>
    </source>
</evidence>
<dbReference type="InterPro" id="IPR036249">
    <property type="entry name" value="Thioredoxin-like_sf"/>
</dbReference>
<dbReference type="GO" id="GO:0042744">
    <property type="term" value="P:hydrogen peroxide catabolic process"/>
    <property type="evidence" value="ECO:0007669"/>
    <property type="project" value="TreeGrafter"/>
</dbReference>
<evidence type="ECO:0000313" key="7">
    <source>
        <dbReference type="Proteomes" id="UP000256845"/>
    </source>
</evidence>
<dbReference type="AlphaFoldDB" id="A0A3D9HXL0"/>
<reference evidence="6 7" key="1">
    <citation type="submission" date="2018-07" db="EMBL/GenBank/DDBJ databases">
        <title>Genomic Encyclopedia of Type Strains, Phase III (KMG-III): the genomes of soil and plant-associated and newly described type strains.</title>
        <authorList>
            <person name="Whitman W."/>
        </authorList>
    </citation>
    <scope>NUCLEOTIDE SEQUENCE [LARGE SCALE GENOMIC DNA]</scope>
    <source>
        <strain evidence="6 7">CECT 8488</strain>
    </source>
</reference>
<dbReference type="EMBL" id="QRDW01000001">
    <property type="protein sequence ID" value="RED54242.1"/>
    <property type="molecule type" value="Genomic_DNA"/>
</dbReference>
<keyword evidence="7" id="KW-1185">Reference proteome</keyword>
<dbReference type="PANTHER" id="PTHR10430">
    <property type="entry name" value="PEROXIREDOXIN"/>
    <property type="match status" value="1"/>
</dbReference>
<dbReference type="Pfam" id="PF08534">
    <property type="entry name" value="Redoxin"/>
    <property type="match status" value="1"/>
</dbReference>
<comment type="similarity">
    <text evidence="4">Belongs to the peroxiredoxin family. Prx5 subfamily.</text>
</comment>
<dbReference type="InterPro" id="IPR013766">
    <property type="entry name" value="Thioredoxin_domain"/>
</dbReference>
<keyword evidence="4" id="KW-0049">Antioxidant</keyword>
<dbReference type="Gene3D" id="3.40.30.10">
    <property type="entry name" value="Glutaredoxin"/>
    <property type="match status" value="1"/>
</dbReference>
<feature type="domain" description="Thioredoxin" evidence="5">
    <location>
        <begin position="4"/>
        <end position="164"/>
    </location>
</feature>
<gene>
    <name evidence="6" type="ORF">DFP90_1011045</name>
</gene>
<evidence type="ECO:0000259" key="5">
    <source>
        <dbReference type="PROSITE" id="PS51352"/>
    </source>
</evidence>
<dbReference type="CDD" id="cd03013">
    <property type="entry name" value="PRX5_like"/>
    <property type="match status" value="1"/>
</dbReference>
<evidence type="ECO:0000256" key="1">
    <source>
        <dbReference type="ARBA" id="ARBA00022559"/>
    </source>
</evidence>
<dbReference type="SUPFAM" id="SSF52833">
    <property type="entry name" value="Thioredoxin-like"/>
    <property type="match status" value="1"/>
</dbReference>
<name>A0A3D9HXL0_9PROT</name>
<dbReference type="InterPro" id="IPR013740">
    <property type="entry name" value="Redoxin"/>
</dbReference>
<feature type="active site" description="Cysteine sulfenic acid (-SOH) intermediate" evidence="3">
    <location>
        <position position="50"/>
    </location>
</feature>
<comment type="catalytic activity">
    <reaction evidence="4">
        <text>a hydroperoxide + 2 glutathione = an alcohol + glutathione disulfide + H2O</text>
        <dbReference type="Rhea" id="RHEA:62632"/>
        <dbReference type="ChEBI" id="CHEBI:15377"/>
        <dbReference type="ChEBI" id="CHEBI:30879"/>
        <dbReference type="ChEBI" id="CHEBI:35924"/>
        <dbReference type="ChEBI" id="CHEBI:57925"/>
        <dbReference type="ChEBI" id="CHEBI:58297"/>
        <dbReference type="EC" id="1.11.1.27"/>
    </reaction>
</comment>
<keyword evidence="4" id="KW-0676">Redox-active center</keyword>
<dbReference type="Proteomes" id="UP000256845">
    <property type="component" value="Unassembled WGS sequence"/>
</dbReference>
<dbReference type="GO" id="GO:0034599">
    <property type="term" value="P:cellular response to oxidative stress"/>
    <property type="evidence" value="ECO:0007669"/>
    <property type="project" value="InterPro"/>
</dbReference>
<dbReference type="GO" id="GO:0005737">
    <property type="term" value="C:cytoplasm"/>
    <property type="evidence" value="ECO:0007669"/>
    <property type="project" value="TreeGrafter"/>
</dbReference>
<organism evidence="6 7">
    <name type="scientific">Aestuariispira insulae</name>
    <dbReference type="NCBI Taxonomy" id="1461337"/>
    <lineage>
        <taxon>Bacteria</taxon>
        <taxon>Pseudomonadati</taxon>
        <taxon>Pseudomonadota</taxon>
        <taxon>Alphaproteobacteria</taxon>
        <taxon>Rhodospirillales</taxon>
        <taxon>Kiloniellaceae</taxon>
        <taxon>Aestuariispira</taxon>
    </lineage>
</organism>
<evidence type="ECO:0000256" key="4">
    <source>
        <dbReference type="RuleBase" id="RU366011"/>
    </source>
</evidence>
<sequence length="166" mass="18021">MSNLKVGDPVPSGAFKFIGPEGVETVTTETLFSGRNVLLIGVVGAFTPVCTQKHLPDFMPYQSELRELGLTDEVVCVSAVDPFVMRAWSREMDPKGEIRMLTDVNAAFAEKLGLAIDLSEMGLGKRSNRYVMFARDGVIDILNVEASPNSVEETSGETVHKLLISG</sequence>
<dbReference type="GO" id="GO:0008379">
    <property type="term" value="F:thioredoxin peroxidase activity"/>
    <property type="evidence" value="ECO:0007669"/>
    <property type="project" value="InterPro"/>
</dbReference>
<comment type="caution">
    <text evidence="6">The sequence shown here is derived from an EMBL/GenBank/DDBJ whole genome shotgun (WGS) entry which is preliminary data.</text>
</comment>